<evidence type="ECO:0000256" key="1">
    <source>
        <dbReference type="SAM" id="MobiDB-lite"/>
    </source>
</evidence>
<dbReference type="Proteomes" id="UP001212821">
    <property type="component" value="Chromosome"/>
</dbReference>
<proteinExistence type="predicted"/>
<sequence>MTTPPRAVPPAPSVPPVPSGPAMPPEAPTTAVTHAVGLDPQAGLGALSVWTERTAGAGEDADPLVLHHLPSRTGLVAVFDGAGGAGSGPSWTNGRGLSRSGAWTGSRVARLAVELWFRDCVEHHRPPEARVLEDRLREVLDAARPAVRSKVVGTMRRQLPTTMAAIRYRIGDTGVSVRTLWAGDSRAYVLTPSEGLQVLTRDHTDETDALAQLIQDPPMTNMVCADRPFRVESHAVPLNGPCVLLCATDGFFGYLWTPGDFESVLLESLQKSSDEADWAARLSRKVEQYTADDASLALVTIGFSDFRELCERFRDRYRRSRERYRGMPDFSDAQALRHWREQDWLRYRTEYERHMPEAGEVAE</sequence>
<accession>A0ABY7Q9G4</accession>
<name>A0ABY7Q9G4_9ACTN</name>
<protein>
    <submittedName>
        <fullName evidence="3">Protein phosphatase 2C domain-containing protein</fullName>
    </submittedName>
</protein>
<feature type="region of interest" description="Disordered" evidence="1">
    <location>
        <begin position="1"/>
        <end position="29"/>
    </location>
</feature>
<keyword evidence="4" id="KW-1185">Reference proteome</keyword>
<evidence type="ECO:0000313" key="4">
    <source>
        <dbReference type="Proteomes" id="UP001212821"/>
    </source>
</evidence>
<dbReference type="InterPro" id="IPR001932">
    <property type="entry name" value="PPM-type_phosphatase-like_dom"/>
</dbReference>
<dbReference type="InterPro" id="IPR036457">
    <property type="entry name" value="PPM-type-like_dom_sf"/>
</dbReference>
<reference evidence="4" key="1">
    <citation type="submission" date="2022-12" db="EMBL/GenBank/DDBJ databases">
        <authorList>
            <person name="Mo P."/>
        </authorList>
    </citation>
    <scope>NUCLEOTIDE SEQUENCE [LARGE SCALE GENOMIC DNA]</scope>
    <source>
        <strain evidence="4">HUAS 3-15</strain>
    </source>
</reference>
<feature type="domain" description="PPM-type phosphatase" evidence="2">
    <location>
        <begin position="8"/>
        <end position="299"/>
    </location>
</feature>
<evidence type="ECO:0000313" key="3">
    <source>
        <dbReference type="EMBL" id="WBP89273.1"/>
    </source>
</evidence>
<organism evidence="3 4">
    <name type="scientific">Kitasatospora cathayae</name>
    <dbReference type="NCBI Taxonomy" id="3004092"/>
    <lineage>
        <taxon>Bacteria</taxon>
        <taxon>Bacillati</taxon>
        <taxon>Actinomycetota</taxon>
        <taxon>Actinomycetes</taxon>
        <taxon>Kitasatosporales</taxon>
        <taxon>Streptomycetaceae</taxon>
        <taxon>Kitasatospora</taxon>
    </lineage>
</organism>
<dbReference type="Pfam" id="PF13672">
    <property type="entry name" value="PP2C_2"/>
    <property type="match status" value="1"/>
</dbReference>
<feature type="compositionally biased region" description="Pro residues" evidence="1">
    <location>
        <begin position="1"/>
        <end position="27"/>
    </location>
</feature>
<dbReference type="SMART" id="SM00332">
    <property type="entry name" value="PP2Cc"/>
    <property type="match status" value="1"/>
</dbReference>
<dbReference type="RefSeq" id="WP_270147493.1">
    <property type="nucleotide sequence ID" value="NZ_CP115450.1"/>
</dbReference>
<dbReference type="EMBL" id="CP115450">
    <property type="protein sequence ID" value="WBP89273.1"/>
    <property type="molecule type" value="Genomic_DNA"/>
</dbReference>
<dbReference type="Gene3D" id="3.60.40.10">
    <property type="entry name" value="PPM-type phosphatase domain"/>
    <property type="match status" value="1"/>
</dbReference>
<dbReference type="SUPFAM" id="SSF81606">
    <property type="entry name" value="PP2C-like"/>
    <property type="match status" value="1"/>
</dbReference>
<evidence type="ECO:0000259" key="2">
    <source>
        <dbReference type="SMART" id="SM00332"/>
    </source>
</evidence>
<gene>
    <name evidence="3" type="ORF">O1G21_27805</name>
</gene>